<organism evidence="2 3">
    <name type="scientific">Colwellia maritima</name>
    <dbReference type="NCBI Taxonomy" id="2912588"/>
    <lineage>
        <taxon>Bacteria</taxon>
        <taxon>Pseudomonadati</taxon>
        <taxon>Pseudomonadota</taxon>
        <taxon>Gammaproteobacteria</taxon>
        <taxon>Alteromonadales</taxon>
        <taxon>Colwelliaceae</taxon>
        <taxon>Colwellia</taxon>
    </lineage>
</organism>
<evidence type="ECO:0000313" key="2">
    <source>
        <dbReference type="EMBL" id="MCI2285018.1"/>
    </source>
</evidence>
<proteinExistence type="predicted"/>
<dbReference type="Pfam" id="PF11219">
    <property type="entry name" value="DUF3014"/>
    <property type="match status" value="1"/>
</dbReference>
<dbReference type="Proteomes" id="UP001139646">
    <property type="component" value="Unassembled WGS sequence"/>
</dbReference>
<keyword evidence="1" id="KW-1133">Transmembrane helix</keyword>
<keyword evidence="3" id="KW-1185">Reference proteome</keyword>
<dbReference type="RefSeq" id="WP_242287637.1">
    <property type="nucleotide sequence ID" value="NZ_JAKKSL010000004.1"/>
</dbReference>
<evidence type="ECO:0000313" key="3">
    <source>
        <dbReference type="Proteomes" id="UP001139646"/>
    </source>
</evidence>
<protein>
    <submittedName>
        <fullName evidence="2">DUF3014 domain-containing protein</fullName>
    </submittedName>
</protein>
<sequence length="300" mass="34169">MDNLNQPLNDNTNGKGNRATWPLIIVIILLVVAIVVAWQFTGDKAKPVVIEPSVPIAIIEPELTKQIDIPVPEPEVEETEVVETISEVLEPEQEPLPALDESDDWLKIKLPEITWRKELLTLIIDDDMIRRFVVFTDNFSQGTVAYEHSPFVLPNIKFSPLNGDEAKANKQNTLQWNEDSSKRFASYIELLRSMDSDSLVQWYLEVKPLIDEAYSELGYDDDFTNTLQNAITRVLDMELPKSSMELVQPSVMYKFANPKLESLPDSDKLLLRLGKENLLVMKSILLELHEKLAKQKNGIN</sequence>
<reference evidence="2" key="1">
    <citation type="submission" date="2022-01" db="EMBL/GenBank/DDBJ databases">
        <title>Colwellia maritima, isolated from seawater.</title>
        <authorList>
            <person name="Kristyanto S."/>
            <person name="Jung J."/>
            <person name="Jeon C.O."/>
        </authorList>
    </citation>
    <scope>NUCLEOTIDE SEQUENCE</scope>
    <source>
        <strain evidence="2">MSW7</strain>
    </source>
</reference>
<keyword evidence="1" id="KW-0472">Membrane</keyword>
<keyword evidence="1" id="KW-0812">Transmembrane</keyword>
<dbReference type="EMBL" id="JAKKSL010000004">
    <property type="protein sequence ID" value="MCI2285018.1"/>
    <property type="molecule type" value="Genomic_DNA"/>
</dbReference>
<feature type="transmembrane region" description="Helical" evidence="1">
    <location>
        <begin position="20"/>
        <end position="38"/>
    </location>
</feature>
<name>A0ABS9X460_9GAMM</name>
<comment type="caution">
    <text evidence="2">The sequence shown here is derived from an EMBL/GenBank/DDBJ whole genome shotgun (WGS) entry which is preliminary data.</text>
</comment>
<accession>A0ABS9X460</accession>
<dbReference type="InterPro" id="IPR021382">
    <property type="entry name" value="DUF3014"/>
</dbReference>
<evidence type="ECO:0000256" key="1">
    <source>
        <dbReference type="SAM" id="Phobius"/>
    </source>
</evidence>
<gene>
    <name evidence="2" type="ORF">L3081_18515</name>
</gene>